<gene>
    <name evidence="6" type="ORF">HMPREF9425_1730</name>
</gene>
<feature type="domain" description="ABC transporter" evidence="5">
    <location>
        <begin position="19"/>
        <end position="67"/>
    </location>
</feature>
<proteinExistence type="inferred from homology"/>
<keyword evidence="7" id="KW-1185">Reference proteome</keyword>
<dbReference type="Pfam" id="PF00005">
    <property type="entry name" value="ABC_tran"/>
    <property type="match status" value="1"/>
</dbReference>
<sequence length="156" mass="17890">MLVETKNLTKVYGDKMAVNSLDIQIERGSFTAILSPNGAGKSTTIQMLIGLLQPTSGQIIYAEETKRNNFVALDLTIRENERLFDGSGTGNFISYRCKEKQIKNQYPNKRRPTMKINLFNHKQKTPMAQKISKEEIEKTRLGCASSQYYFWLQYSH</sequence>
<dbReference type="Gene3D" id="3.40.50.300">
    <property type="entry name" value="P-loop containing nucleotide triphosphate hydrolases"/>
    <property type="match status" value="1"/>
</dbReference>
<evidence type="ECO:0000256" key="1">
    <source>
        <dbReference type="ARBA" id="ARBA00005417"/>
    </source>
</evidence>
<dbReference type="InterPro" id="IPR050763">
    <property type="entry name" value="ABC_transporter_ATP-binding"/>
</dbReference>
<evidence type="ECO:0000313" key="7">
    <source>
        <dbReference type="Proteomes" id="UP000003697"/>
    </source>
</evidence>
<comment type="caution">
    <text evidence="6">The sequence shown here is derived from an EMBL/GenBank/DDBJ whole genome shotgun (WGS) entry which is preliminary data.</text>
</comment>
<keyword evidence="2" id="KW-0813">Transport</keyword>
<keyword evidence="3" id="KW-0547">Nucleotide-binding</keyword>
<protein>
    <recommendedName>
        <fullName evidence="5">ABC transporter domain-containing protein</fullName>
    </recommendedName>
</protein>
<dbReference type="InterPro" id="IPR027417">
    <property type="entry name" value="P-loop_NTPase"/>
</dbReference>
<dbReference type="Proteomes" id="UP000003697">
    <property type="component" value="Unassembled WGS sequence"/>
</dbReference>
<keyword evidence="4" id="KW-0067">ATP-binding</keyword>
<comment type="similarity">
    <text evidence="1">Belongs to the ABC transporter superfamily.</text>
</comment>
<accession>A0ABP2KHS7</accession>
<dbReference type="InterPro" id="IPR003439">
    <property type="entry name" value="ABC_transporter-like_ATP-bd"/>
</dbReference>
<dbReference type="SUPFAM" id="SSF52540">
    <property type="entry name" value="P-loop containing nucleoside triphosphate hydrolases"/>
    <property type="match status" value="1"/>
</dbReference>
<evidence type="ECO:0000259" key="5">
    <source>
        <dbReference type="Pfam" id="PF00005"/>
    </source>
</evidence>
<evidence type="ECO:0000256" key="3">
    <source>
        <dbReference type="ARBA" id="ARBA00022741"/>
    </source>
</evidence>
<dbReference type="PANTHER" id="PTHR42711">
    <property type="entry name" value="ABC TRANSPORTER ATP-BINDING PROTEIN"/>
    <property type="match status" value="1"/>
</dbReference>
<evidence type="ECO:0000256" key="2">
    <source>
        <dbReference type="ARBA" id="ARBA00022448"/>
    </source>
</evidence>
<dbReference type="EMBL" id="AEVI01000077">
    <property type="protein sequence ID" value="EFX95418.1"/>
    <property type="molecule type" value="Genomic_DNA"/>
</dbReference>
<evidence type="ECO:0000313" key="6">
    <source>
        <dbReference type="EMBL" id="EFX95418.1"/>
    </source>
</evidence>
<dbReference type="PANTHER" id="PTHR42711:SF5">
    <property type="entry name" value="ABC TRANSPORTER ATP-BINDING PROTEIN NATA"/>
    <property type="match status" value="1"/>
</dbReference>
<name>A0ABP2KHS7_STRVE</name>
<evidence type="ECO:0000256" key="4">
    <source>
        <dbReference type="ARBA" id="ARBA00022840"/>
    </source>
</evidence>
<reference evidence="6 7" key="1">
    <citation type="submission" date="2011-01" db="EMBL/GenBank/DDBJ databases">
        <authorList>
            <person name="Muzny D."/>
            <person name="Qin X."/>
            <person name="Buhay C."/>
            <person name="Dugan-Rocha S."/>
            <person name="Ding Y."/>
            <person name="Chen G."/>
            <person name="Hawes A."/>
            <person name="Holder M."/>
            <person name="Jhangiani S."/>
            <person name="Johnson A."/>
            <person name="Khan Z."/>
            <person name="Li Z."/>
            <person name="Liu W."/>
            <person name="Liu X."/>
            <person name="Perez L."/>
            <person name="Shen H."/>
            <person name="Wang Q."/>
            <person name="Watt J."/>
            <person name="Xi L."/>
            <person name="Xin Y."/>
            <person name="Zhou J."/>
            <person name="Deng J."/>
            <person name="Jiang H."/>
            <person name="Liu Y."/>
            <person name="Qu J."/>
            <person name="Song X.-Z."/>
            <person name="Zhang L."/>
            <person name="Villasana D."/>
            <person name="Johnson A."/>
            <person name="Liu J."/>
            <person name="Liyanage D."/>
            <person name="Lorensuhewa L."/>
            <person name="Robinson T."/>
            <person name="Song A."/>
            <person name="Song B.-B."/>
            <person name="Dinh H."/>
            <person name="Thornton R."/>
            <person name="Coyle M."/>
            <person name="Francisco L."/>
            <person name="Jackson L."/>
            <person name="Javaid M."/>
            <person name="Korchina V."/>
            <person name="Kovar C."/>
            <person name="Mata R."/>
            <person name="Mathew T."/>
            <person name="Ngo R."/>
            <person name="Nguyen L."/>
            <person name="Nguyen N."/>
            <person name="Okwuonu G."/>
            <person name="Ongeri F."/>
            <person name="Pham C."/>
            <person name="Simmons D."/>
            <person name="Wilczek-Boney K."/>
            <person name="Hale W."/>
            <person name="Jakkamsetti A."/>
            <person name="Pham P."/>
            <person name="Ruth R."/>
            <person name="San Lucas F."/>
            <person name="Warren J."/>
            <person name="Zhang J."/>
            <person name="Zhao Z."/>
            <person name="Zhou C."/>
            <person name="Zhu D."/>
            <person name="Lee S."/>
            <person name="Bess C."/>
            <person name="Blankenburg K."/>
            <person name="Forbes L."/>
            <person name="Fu Q."/>
            <person name="Gubbala S."/>
            <person name="Hirani K."/>
            <person name="Jayaseelan J.C."/>
            <person name="Lara F."/>
            <person name="Munidasa M."/>
            <person name="Palculict T."/>
            <person name="Patil S."/>
            <person name="Pu L.-L."/>
            <person name="Saada N."/>
            <person name="Tang L."/>
            <person name="Weissenberger G."/>
            <person name="Zhu Y."/>
            <person name="Hemphill L."/>
            <person name="Shang Y."/>
            <person name="Youmans B."/>
            <person name="Ayvaz T."/>
            <person name="Ross M."/>
            <person name="Santibanez J."/>
            <person name="Aqrawi P."/>
            <person name="Gross S."/>
            <person name="Joshi V."/>
            <person name="Fowler G."/>
            <person name="Nazareth L."/>
            <person name="Reid J."/>
            <person name="Worley K."/>
            <person name="Petrosino J."/>
            <person name="Highlander S."/>
            <person name="Gibbs R."/>
        </authorList>
    </citation>
    <scope>NUCLEOTIDE SEQUENCE [LARGE SCALE GENOMIC DNA]</scope>
    <source>
        <strain evidence="6 7">ATCC 49124</strain>
    </source>
</reference>
<organism evidence="6 7">
    <name type="scientific">Streptococcus vestibularis ATCC 49124</name>
    <dbReference type="NCBI Taxonomy" id="889206"/>
    <lineage>
        <taxon>Bacteria</taxon>
        <taxon>Bacillati</taxon>
        <taxon>Bacillota</taxon>
        <taxon>Bacilli</taxon>
        <taxon>Lactobacillales</taxon>
        <taxon>Streptococcaceae</taxon>
        <taxon>Streptococcus</taxon>
    </lineage>
</organism>